<reference evidence="1" key="1">
    <citation type="journal article" date="2018" name="Genome Biol.">
        <title>SKESA: strategic k-mer extension for scrupulous assemblies.</title>
        <authorList>
            <person name="Souvorov A."/>
            <person name="Agarwala R."/>
            <person name="Lipman D.J."/>
        </authorList>
    </citation>
    <scope>NUCLEOTIDE SEQUENCE</scope>
    <source>
        <strain evidence="1">1363-65</strain>
    </source>
</reference>
<name>A0A737BJL5_SALER</name>
<proteinExistence type="predicted"/>
<dbReference type="EMBL" id="DAATDB010000007">
    <property type="protein sequence ID" value="HAE8101574.1"/>
    <property type="molecule type" value="Genomic_DNA"/>
</dbReference>
<comment type="caution">
    <text evidence="1">The sequence shown here is derived from an EMBL/GenBank/DDBJ whole genome shotgun (WGS) entry which is preliminary data.</text>
</comment>
<reference evidence="1" key="2">
    <citation type="submission" date="2018-07" db="EMBL/GenBank/DDBJ databases">
        <authorList>
            <consortium name="NCBI Pathogen Detection Project"/>
        </authorList>
    </citation>
    <scope>NUCLEOTIDE SEQUENCE</scope>
    <source>
        <strain evidence="1">1363-65</strain>
    </source>
</reference>
<organism evidence="1">
    <name type="scientific">Salmonella enterica subsp. indica serovar 45:a:e,n,x</name>
    <dbReference type="NCBI Taxonomy" id="1307500"/>
    <lineage>
        <taxon>Bacteria</taxon>
        <taxon>Pseudomonadati</taxon>
        <taxon>Pseudomonadota</taxon>
        <taxon>Gammaproteobacteria</taxon>
        <taxon>Enterobacterales</taxon>
        <taxon>Enterobacteriaceae</taxon>
        <taxon>Salmonella</taxon>
    </lineage>
</organism>
<protein>
    <submittedName>
        <fullName evidence="1">Uncharacterized protein</fullName>
    </submittedName>
</protein>
<sequence>MSYETNVFINCPFDDAYTDFIDAALFAVYRCNFKPRCALEINDAGDQRLDKINRIIKDCKIGIHDISRTELDHVNNLPRFNMPLELGLFLGARKFGSSKNQKSKLAIIVDNEKYRYQKYISDISGQDIMSHDNSPEKFIKIIKIIRDCLSSYRIVQRIPSAAIIIEDYRRFLGIKPALCAQLQLVEHELTFNDKTSIIECYIEFYAAAA</sequence>
<gene>
    <name evidence="1" type="ORF">GNC09_001536</name>
</gene>
<evidence type="ECO:0000313" key="1">
    <source>
        <dbReference type="EMBL" id="HAE8101574.1"/>
    </source>
</evidence>
<dbReference type="AlphaFoldDB" id="A0A737BJL5"/>
<accession>A0A737BJL5</accession>